<dbReference type="AlphaFoldDB" id="A0AAN1M437"/>
<sequence>MVVEDVSIDDSPLRPAPVLVVQVRRRRGALRWSRCGRKCPKYDDGGGERRWRHQDFGRYGVELMGLAPRVACAEHGVVVAQVPWAEPGSRFTRDFEMERAWLTAVASRKTVGGFLRIEWRTAGDIARRVAARLGSSAVHVRRSHRDRRGRDQLQEGAHVHHRGRRPQAQTGRLGARRVRQGGPRPVLPTTDRRAARLHQGGHRRRRQMDRRQREGAPAERRARARLVPHRLLDDRHARPGQETVVEPGPARQRQDSHGDDERPEIRRAPRTPAT</sequence>
<feature type="compositionally biased region" description="Basic residues" evidence="1">
    <location>
        <begin position="195"/>
        <end position="208"/>
    </location>
</feature>
<organism evidence="3 4">
    <name type="scientific">Bifidobacterium breve</name>
    <dbReference type="NCBI Taxonomy" id="1685"/>
    <lineage>
        <taxon>Bacteria</taxon>
        <taxon>Bacillati</taxon>
        <taxon>Actinomycetota</taxon>
        <taxon>Actinomycetes</taxon>
        <taxon>Bifidobacteriales</taxon>
        <taxon>Bifidobacteriaceae</taxon>
        <taxon>Bifidobacterium</taxon>
    </lineage>
</organism>
<feature type="domain" description="Transposase IS204/IS1001/IS1096/IS1165 helix-turn-helix" evidence="2">
    <location>
        <begin position="81"/>
        <end position="129"/>
    </location>
</feature>
<proteinExistence type="predicted"/>
<reference evidence="3 4" key="1">
    <citation type="submission" date="2017-09" db="EMBL/GenBank/DDBJ databases">
        <title>Comparative genomics and methylome analysis of the gut commensal Bifidobacterium breve.</title>
        <authorList>
            <person name="Bottacini F."/>
            <person name="Morrissey R."/>
            <person name="Roberts R.J."/>
            <person name="James K."/>
            <person name="van Breen J."/>
            <person name="Egan M."/>
            <person name="Lambert J."/>
            <person name="van Limpt K."/>
            <person name="Stanton C."/>
            <person name="Knol J."/>
            <person name="O' Connell Motherway M."/>
            <person name="van Sinderen D."/>
        </authorList>
    </citation>
    <scope>NUCLEOTIDE SEQUENCE [LARGE SCALE GENOMIC DNA]</scope>
    <source>
        <strain evidence="3 4">DRBB29</strain>
    </source>
</reference>
<evidence type="ECO:0000259" key="2">
    <source>
        <dbReference type="Pfam" id="PF13542"/>
    </source>
</evidence>
<dbReference type="EMBL" id="CP023198">
    <property type="protein sequence ID" value="AUE17826.1"/>
    <property type="molecule type" value="Genomic_DNA"/>
</dbReference>
<evidence type="ECO:0000313" key="3">
    <source>
        <dbReference type="EMBL" id="AUE17826.1"/>
    </source>
</evidence>
<evidence type="ECO:0000313" key="4">
    <source>
        <dbReference type="Proteomes" id="UP000232496"/>
    </source>
</evidence>
<feature type="compositionally biased region" description="Basic and acidic residues" evidence="1">
    <location>
        <begin position="230"/>
        <end position="239"/>
    </location>
</feature>
<feature type="compositionally biased region" description="Basic and acidic residues" evidence="1">
    <location>
        <begin position="252"/>
        <end position="267"/>
    </location>
</feature>
<dbReference type="Proteomes" id="UP000232496">
    <property type="component" value="Chromosome"/>
</dbReference>
<evidence type="ECO:0000256" key="1">
    <source>
        <dbReference type="SAM" id="MobiDB-lite"/>
    </source>
</evidence>
<dbReference type="InterPro" id="IPR032877">
    <property type="entry name" value="Transposase_HTH"/>
</dbReference>
<feature type="compositionally biased region" description="Basic and acidic residues" evidence="1">
    <location>
        <begin position="209"/>
        <end position="221"/>
    </location>
</feature>
<feature type="region of interest" description="Disordered" evidence="1">
    <location>
        <begin position="136"/>
        <end position="274"/>
    </location>
</feature>
<dbReference type="Pfam" id="PF13542">
    <property type="entry name" value="HTH_Tnp_ISL3"/>
    <property type="match status" value="1"/>
</dbReference>
<accession>A0AAN1M437</accession>
<name>A0AAN1M437_BIFBR</name>
<gene>
    <name evidence="3" type="ORF">DRBB29_0251</name>
</gene>
<protein>
    <submittedName>
        <fullName evidence="3">Transposase</fullName>
    </submittedName>
</protein>